<evidence type="ECO:0000259" key="2">
    <source>
        <dbReference type="Pfam" id="PF20415"/>
    </source>
</evidence>
<name>A0A4R0R8B7_9APHY</name>
<dbReference type="OrthoDB" id="3333333at2759"/>
<feature type="region of interest" description="Disordered" evidence="1">
    <location>
        <begin position="395"/>
        <end position="432"/>
    </location>
</feature>
<protein>
    <recommendedName>
        <fullName evidence="2">DUF6699 domain-containing protein</fullName>
    </recommendedName>
</protein>
<feature type="compositionally biased region" description="Low complexity" evidence="1">
    <location>
        <begin position="321"/>
        <end position="331"/>
    </location>
</feature>
<comment type="caution">
    <text evidence="3">The sequence shown here is derived from an EMBL/GenBank/DDBJ whole genome shotgun (WGS) entry which is preliminary data.</text>
</comment>
<dbReference type="STRING" id="92696.A0A4R0R8B7"/>
<feature type="region of interest" description="Disordered" evidence="1">
    <location>
        <begin position="190"/>
        <end position="238"/>
    </location>
</feature>
<feature type="region of interest" description="Disordered" evidence="1">
    <location>
        <begin position="649"/>
        <end position="700"/>
    </location>
</feature>
<feature type="region of interest" description="Disordered" evidence="1">
    <location>
        <begin position="308"/>
        <end position="331"/>
    </location>
</feature>
<reference evidence="3 4" key="1">
    <citation type="submission" date="2018-11" db="EMBL/GenBank/DDBJ databases">
        <title>Genome assembly of Steccherinum ochraceum LE-BIN_3174, the white-rot fungus of the Steccherinaceae family (The Residual Polyporoid clade, Polyporales, Basidiomycota).</title>
        <authorList>
            <person name="Fedorova T.V."/>
            <person name="Glazunova O.A."/>
            <person name="Landesman E.O."/>
            <person name="Moiseenko K.V."/>
            <person name="Psurtseva N.V."/>
            <person name="Savinova O.S."/>
            <person name="Shakhova N.V."/>
            <person name="Tyazhelova T.V."/>
            <person name="Vasina D.V."/>
        </authorList>
    </citation>
    <scope>NUCLEOTIDE SEQUENCE [LARGE SCALE GENOMIC DNA]</scope>
    <source>
        <strain evidence="3 4">LE-BIN_3174</strain>
    </source>
</reference>
<dbReference type="InterPro" id="IPR046522">
    <property type="entry name" value="DUF6699"/>
</dbReference>
<dbReference type="AlphaFoldDB" id="A0A4R0R8B7"/>
<evidence type="ECO:0000256" key="1">
    <source>
        <dbReference type="SAM" id="MobiDB-lite"/>
    </source>
</evidence>
<accession>A0A4R0R8B7</accession>
<dbReference type="EMBL" id="RWJN01000263">
    <property type="protein sequence ID" value="TCD63980.1"/>
    <property type="molecule type" value="Genomic_DNA"/>
</dbReference>
<organism evidence="3 4">
    <name type="scientific">Steccherinum ochraceum</name>
    <dbReference type="NCBI Taxonomy" id="92696"/>
    <lineage>
        <taxon>Eukaryota</taxon>
        <taxon>Fungi</taxon>
        <taxon>Dikarya</taxon>
        <taxon>Basidiomycota</taxon>
        <taxon>Agaricomycotina</taxon>
        <taxon>Agaricomycetes</taxon>
        <taxon>Polyporales</taxon>
        <taxon>Steccherinaceae</taxon>
        <taxon>Steccherinum</taxon>
    </lineage>
</organism>
<evidence type="ECO:0000313" key="3">
    <source>
        <dbReference type="EMBL" id="TCD63980.1"/>
    </source>
</evidence>
<evidence type="ECO:0000313" key="4">
    <source>
        <dbReference type="Proteomes" id="UP000292702"/>
    </source>
</evidence>
<proteinExistence type="predicted"/>
<feature type="compositionally biased region" description="Pro residues" evidence="1">
    <location>
        <begin position="397"/>
        <end position="421"/>
    </location>
</feature>
<dbReference type="Proteomes" id="UP000292702">
    <property type="component" value="Unassembled WGS sequence"/>
</dbReference>
<feature type="domain" description="DUF6699" evidence="2">
    <location>
        <begin position="484"/>
        <end position="618"/>
    </location>
</feature>
<feature type="domain" description="DUF6699" evidence="2">
    <location>
        <begin position="63"/>
        <end position="179"/>
    </location>
</feature>
<gene>
    <name evidence="3" type="ORF">EIP91_004713</name>
</gene>
<feature type="compositionally biased region" description="Pro residues" evidence="1">
    <location>
        <begin position="197"/>
        <end position="211"/>
    </location>
</feature>
<keyword evidence="4" id="KW-1185">Reference proteome</keyword>
<sequence length="700" mass="77147">MAEASSVGAWAAGPGYGPVLSQTDLYLLGCELKLHPILKGESESFQLSFNVATGAAVGTNHEQRDRDLQFEAKEEPATMPRVKELMVITEVTPWCTIVRNENGVTLDDVCSGLFKDYTENDLTTREFESLPPRLQDMVRRYAASTQAQAAGWPYGHAPPSMPPLRRIDLLREKIWFDRMDIIHIPADDLRSLDKMPPRGPQPFIPPPPSPELRPSSSVSPPVIPPGSATLPGWGRSEHPQSAFEGFPVYPPYGSPGVLPSPAVIPSAPSSYFIPPVALPHTGSAPTAPVGSNGFSSNFIGFPEQYATSPHSAGFPPHSGSHPTTPAAAAQHTPWTQPAMFSMPPPMHAVPGTQYAAYQPLPPQGYPFPAWSTPGMHPAAMGAYVPVATTPWGHTTPYGPPPNLPAYPGHPPPAARGPPPSENPRAQHPETKQQYDVATKFDKWSEEVQYGPVLEPFILKKLRAKLELNPLLMPIPDDMQSHPWLMWDLRFPTSQCQRGPVRNNRSWAEGRSSPATWPRTKSLRIVSQAFHWLIEITASDPDQGVTCGDVLEGIHECMYARSTDAEYKKASRDRRSIIYEWFNRNRSVEDGAPGGRMPQTLLRCDWLGEFNQWGGMVHDSNQVREICGADLPCTFVLHCSEKYARSSQAEIKEQEARLTAADQARDRRSRSRTRSRATSRATSRARESYLDALSPTSSSDS</sequence>
<dbReference type="Pfam" id="PF20415">
    <property type="entry name" value="DUF6699"/>
    <property type="match status" value="2"/>
</dbReference>
<feature type="compositionally biased region" description="Basic residues" evidence="1">
    <location>
        <begin position="666"/>
        <end position="676"/>
    </location>
</feature>